<feature type="region of interest" description="Disordered" evidence="1">
    <location>
        <begin position="1"/>
        <end position="40"/>
    </location>
</feature>
<comment type="caution">
    <text evidence="2">The sequence shown here is derived from an EMBL/GenBank/DDBJ whole genome shotgun (WGS) entry which is preliminary data.</text>
</comment>
<evidence type="ECO:0000256" key="1">
    <source>
        <dbReference type="SAM" id="MobiDB-lite"/>
    </source>
</evidence>
<gene>
    <name evidence="2" type="ORF">NST17_15265</name>
</gene>
<reference evidence="2 3" key="1">
    <citation type="submission" date="2024-03" db="EMBL/GenBank/DDBJ databases">
        <title>Bacilli Hybrid Assemblies.</title>
        <authorList>
            <person name="Kovac J."/>
        </authorList>
    </citation>
    <scope>NUCLEOTIDE SEQUENCE [LARGE SCALE GENOMIC DNA]</scope>
    <source>
        <strain evidence="2 3">FSL M8-0022</strain>
    </source>
</reference>
<dbReference type="EMBL" id="JBBYAK010000001">
    <property type="protein sequence ID" value="MEL3958522.1"/>
    <property type="molecule type" value="Genomic_DNA"/>
</dbReference>
<name>A0ABU9K055_9BACI</name>
<feature type="compositionally biased region" description="Polar residues" evidence="1">
    <location>
        <begin position="18"/>
        <end position="27"/>
    </location>
</feature>
<evidence type="ECO:0000313" key="3">
    <source>
        <dbReference type="Proteomes" id="UP001459714"/>
    </source>
</evidence>
<accession>A0ABU9K055</accession>
<protein>
    <submittedName>
        <fullName evidence="2">Uncharacterized protein</fullName>
    </submittedName>
</protein>
<dbReference type="RefSeq" id="WP_251246024.1">
    <property type="nucleotide sequence ID" value="NZ_CP155471.1"/>
</dbReference>
<evidence type="ECO:0000313" key="2">
    <source>
        <dbReference type="EMBL" id="MEL3958522.1"/>
    </source>
</evidence>
<dbReference type="Proteomes" id="UP001459714">
    <property type="component" value="Unassembled WGS sequence"/>
</dbReference>
<keyword evidence="3" id="KW-1185">Reference proteome</keyword>
<organism evidence="2 3">
    <name type="scientific">Caldifermentibacillus hisashii</name>
    <dbReference type="NCBI Taxonomy" id="996558"/>
    <lineage>
        <taxon>Bacteria</taxon>
        <taxon>Bacillati</taxon>
        <taxon>Bacillota</taxon>
        <taxon>Bacilli</taxon>
        <taxon>Bacillales</taxon>
        <taxon>Bacillaceae</taxon>
        <taxon>Caldifermentibacillus</taxon>
    </lineage>
</organism>
<sequence length="54" mass="6280">MKKNNAKNSFYDKELTKFENTNDTESPISEELSDGGERNRMVEEQLQQLLNEEG</sequence>
<proteinExistence type="predicted"/>